<dbReference type="PANTHER" id="PTHR15127">
    <property type="entry name" value="HEAVYWEIGHT, ISOFORM A"/>
    <property type="match status" value="1"/>
</dbReference>
<keyword evidence="5" id="KW-1185">Reference proteome</keyword>
<dbReference type="SMART" id="SM00252">
    <property type="entry name" value="SH2"/>
    <property type="match status" value="1"/>
</dbReference>
<reference evidence="5" key="1">
    <citation type="journal article" date="2015" name="Proc. Natl. Acad. Sci. U.S.A.">
        <title>Genome sequence of the Asian Tiger mosquito, Aedes albopictus, reveals insights into its biology, genetics, and evolution.</title>
        <authorList>
            <person name="Chen X.G."/>
            <person name="Jiang X."/>
            <person name="Gu J."/>
            <person name="Xu M."/>
            <person name="Wu Y."/>
            <person name="Deng Y."/>
            <person name="Zhang C."/>
            <person name="Bonizzoni M."/>
            <person name="Dermauw W."/>
            <person name="Vontas J."/>
            <person name="Armbruster P."/>
            <person name="Huang X."/>
            <person name="Yang Y."/>
            <person name="Zhang H."/>
            <person name="He W."/>
            <person name="Peng H."/>
            <person name="Liu Y."/>
            <person name="Wu K."/>
            <person name="Chen J."/>
            <person name="Lirakis M."/>
            <person name="Topalis P."/>
            <person name="Van Leeuwen T."/>
            <person name="Hall A.B."/>
            <person name="Jiang X."/>
            <person name="Thorpe C."/>
            <person name="Mueller R.L."/>
            <person name="Sun C."/>
            <person name="Waterhouse R.M."/>
            <person name="Yan G."/>
            <person name="Tu Z.J."/>
            <person name="Fang X."/>
            <person name="James A.A."/>
        </authorList>
    </citation>
    <scope>NUCLEOTIDE SEQUENCE [LARGE SCALE GENOMIC DNA]</scope>
    <source>
        <strain evidence="5">Foshan</strain>
    </source>
</reference>
<feature type="domain" description="SH2" evidence="3">
    <location>
        <begin position="99"/>
        <end position="195"/>
    </location>
</feature>
<reference evidence="4" key="2">
    <citation type="submission" date="2025-05" db="UniProtKB">
        <authorList>
            <consortium name="EnsemblMetazoa"/>
        </authorList>
    </citation>
    <scope>IDENTIFICATION</scope>
    <source>
        <strain evidence="4">Foshan</strain>
    </source>
</reference>
<dbReference type="RefSeq" id="XP_062713812.1">
    <property type="nucleotide sequence ID" value="XM_062857828.1"/>
</dbReference>
<name>A0ABM1XRP4_AEDAL</name>
<dbReference type="Proteomes" id="UP000069940">
    <property type="component" value="Unassembled WGS sequence"/>
</dbReference>
<dbReference type="PROSITE" id="PS50001">
    <property type="entry name" value="SH2"/>
    <property type="match status" value="1"/>
</dbReference>
<dbReference type="Gene3D" id="3.30.505.10">
    <property type="entry name" value="SH2 domain"/>
    <property type="match status" value="1"/>
</dbReference>
<accession>A0ABM1XRP4</accession>
<evidence type="ECO:0000256" key="1">
    <source>
        <dbReference type="ARBA" id="ARBA00022999"/>
    </source>
</evidence>
<dbReference type="InterPro" id="IPR036860">
    <property type="entry name" value="SH2_dom_sf"/>
</dbReference>
<evidence type="ECO:0000256" key="2">
    <source>
        <dbReference type="PROSITE-ProRule" id="PRU00191"/>
    </source>
</evidence>
<dbReference type="PANTHER" id="PTHR15127:SF32">
    <property type="entry name" value="HEAVYWEIGHT, ISOFORM A"/>
    <property type="match status" value="1"/>
</dbReference>
<dbReference type="Pfam" id="PF00017">
    <property type="entry name" value="SH2"/>
    <property type="match status" value="1"/>
</dbReference>
<evidence type="ECO:0000313" key="5">
    <source>
        <dbReference type="Proteomes" id="UP000069940"/>
    </source>
</evidence>
<dbReference type="InterPro" id="IPR051846">
    <property type="entry name" value="SH2_domain_adapters"/>
</dbReference>
<dbReference type="EnsemblMetazoa" id="AALFPA23_002200.R1910">
    <property type="protein sequence ID" value="AALFPA23_002200.P1910"/>
    <property type="gene ID" value="AALFPA23_002200"/>
</dbReference>
<protein>
    <recommendedName>
        <fullName evidence="3">SH2 domain-containing protein</fullName>
    </recommendedName>
</protein>
<dbReference type="CDD" id="cd09945">
    <property type="entry name" value="SH2_SHB_SHD_SHE_SHF_like"/>
    <property type="match status" value="1"/>
</dbReference>
<keyword evidence="1 2" id="KW-0727">SH2 domain</keyword>
<proteinExistence type="predicted"/>
<sequence length="200" mass="22746">MKVLTAGATLQTKKLEKDTDKEELVTALRQHCKMEISQTYPIFVLLAGFYKQSLTLNLNECSAKPVKKFGTLDLGLNFNTVRANIELIDATIPLDRQGWYHGSISRIDAEKILRPLGEGSFLVRNSESTRQDYSLTLKSAKGFMHMRIQRDHETGQFILGQFSRPFPTIPDMIRHFCLNRLPVRGAEHMCLLEPVIAQIL</sequence>
<dbReference type="InterPro" id="IPR000980">
    <property type="entry name" value="SH2"/>
</dbReference>
<dbReference type="SUPFAM" id="SSF55550">
    <property type="entry name" value="SH2 domain"/>
    <property type="match status" value="1"/>
</dbReference>
<organism evidence="4 5">
    <name type="scientific">Aedes albopictus</name>
    <name type="common">Asian tiger mosquito</name>
    <name type="synonym">Stegomyia albopicta</name>
    <dbReference type="NCBI Taxonomy" id="7160"/>
    <lineage>
        <taxon>Eukaryota</taxon>
        <taxon>Metazoa</taxon>
        <taxon>Ecdysozoa</taxon>
        <taxon>Arthropoda</taxon>
        <taxon>Hexapoda</taxon>
        <taxon>Insecta</taxon>
        <taxon>Pterygota</taxon>
        <taxon>Neoptera</taxon>
        <taxon>Endopterygota</taxon>
        <taxon>Diptera</taxon>
        <taxon>Nematocera</taxon>
        <taxon>Culicoidea</taxon>
        <taxon>Culicidae</taxon>
        <taxon>Culicinae</taxon>
        <taxon>Aedini</taxon>
        <taxon>Aedes</taxon>
        <taxon>Stegomyia</taxon>
    </lineage>
</organism>
<dbReference type="GeneID" id="134283952"/>
<evidence type="ECO:0000313" key="4">
    <source>
        <dbReference type="EnsemblMetazoa" id="AALFPA23_002200.P1910"/>
    </source>
</evidence>
<dbReference type="PRINTS" id="PR00401">
    <property type="entry name" value="SH2DOMAIN"/>
</dbReference>
<evidence type="ECO:0000259" key="3">
    <source>
        <dbReference type="PROSITE" id="PS50001"/>
    </source>
</evidence>